<dbReference type="Gene3D" id="2.40.170.20">
    <property type="entry name" value="TonB-dependent receptor, beta-barrel domain"/>
    <property type="match status" value="1"/>
</dbReference>
<dbReference type="EMBL" id="BAABFN010000006">
    <property type="protein sequence ID" value="GAA4314078.1"/>
    <property type="molecule type" value="Genomic_DNA"/>
</dbReference>
<sequence length="1121" mass="123107">MLNICRSHAAAQETRFSFSFREASLEQVLHYIERSSSYSFMYKSSLIEKAGKITLSVRDAPIDQVLDLLFKDRGLRYTLQGNQIILSPKRMFLPVTTPASPPADTTITVSGRIKEAESGMPMPGVTIVERGTHNGTTSDANGAFSLRAGPHSTLVISFIGYQTKAVPASGSGPLTVMLQPSASDLNEVVVVGYGQQQKSNITSAISEINTSKLKDLPAPTSGQLLLGRSSGVSVNENSGAPGSPPSIQIHGISSINAGIEPLVVIDGFPVGNGIPQSLNPNDIEKITILKDAASTSIYGARGSNGVILIQTTHAAAEHATIEYNTYAGFQYVPHGWRPKVLNALEYAGYNKERIEETDAANHTTTPIPKVFQDVLDNPDKLGKGTDWLDAFLREGKDAYFQNHSLTFSAGNKNLKGVMSGGYLSQKGVLPNTDFKRYSLRTNLEGTFTDWFHAGAHLAVARTEDNSLPVTDMWGVMMQAVVASPLQSPYDEEGRLVPYLPADAPGYFAFPNPLYRADVVRNNTVGRDVHAAMNVDIEIIKGLHYKPQVYTRLFTQEVNTFIPTTLGKPAIGSAADLSPAAPPFVNSATNQKFDITNWGVDNLLSYDRQIGPHALSALLGYTVQKQTGELSQITASGFPADDHLNYLEASEVSAQVSDYTNWSLLAFFGRLNYNYKGKYLAELNFRREGSSKFGLNNKYGNFPSGSLGWRISEERFYPRNFWINELKLRASYGITGNSAIGDFDRFGTVVSIPNLSNLDNNFNYVLGNAVTVGKALTSLGNQDLKWETARQLDIGLSLGILKGRIAVQADYYRKVTEDMLFDVSLPLASGFSSTRTNVGKMLNYGWDFEVSSVTTAGKFTWNSNLNLSLLNNKVTDMPDQIKKIISDYNTTEEGAAVGSLYGYVLEGIFNTEKQVNDPDLFGWPGAKSLGAFIYKDVNGDKKIDAQDKTIIGNPHPHVMLGFNNTFAYKNFSLSVLATGAFGYQIVSELNEWLYNEKGRWNVSTRFLNRWRSPEDPGDGLIPALNYPGQHNASDDWVESGNHVWIKNITLGYTLPQEMLERTGYISGLRFYMSVQNAFRFTRFSGWNPQVSTRGGDNPQTLGIDNFSYPVARTYTVGAAISF</sequence>
<dbReference type="Gene3D" id="2.170.130.10">
    <property type="entry name" value="TonB-dependent receptor, plug domain"/>
    <property type="match status" value="1"/>
</dbReference>
<comment type="subcellular location">
    <subcellularLocation>
        <location evidence="1 7">Cell outer membrane</location>
        <topology evidence="1 7">Multi-pass membrane protein</topology>
    </subcellularLocation>
</comment>
<dbReference type="Proteomes" id="UP001501207">
    <property type="component" value="Unassembled WGS sequence"/>
</dbReference>
<evidence type="ECO:0000256" key="7">
    <source>
        <dbReference type="PROSITE-ProRule" id="PRU01360"/>
    </source>
</evidence>
<protein>
    <submittedName>
        <fullName evidence="9">TonB-dependent receptor</fullName>
    </submittedName>
</protein>
<dbReference type="Gene3D" id="3.55.50.30">
    <property type="match status" value="1"/>
</dbReference>
<dbReference type="Pfam" id="PF07715">
    <property type="entry name" value="Plug"/>
    <property type="match status" value="1"/>
</dbReference>
<reference evidence="10" key="1">
    <citation type="journal article" date="2019" name="Int. J. Syst. Evol. Microbiol.">
        <title>The Global Catalogue of Microorganisms (GCM) 10K type strain sequencing project: providing services to taxonomists for standard genome sequencing and annotation.</title>
        <authorList>
            <consortium name="The Broad Institute Genomics Platform"/>
            <consortium name="The Broad Institute Genome Sequencing Center for Infectious Disease"/>
            <person name="Wu L."/>
            <person name="Ma J."/>
        </authorList>
    </citation>
    <scope>NUCLEOTIDE SEQUENCE [LARGE SCALE GENOMIC DNA]</scope>
    <source>
        <strain evidence="10">JCM 17664</strain>
    </source>
</reference>
<dbReference type="InterPro" id="IPR012910">
    <property type="entry name" value="Plug_dom"/>
</dbReference>
<dbReference type="InterPro" id="IPR023996">
    <property type="entry name" value="TonB-dep_OMP_SusC/RagA"/>
</dbReference>
<dbReference type="InterPro" id="IPR039426">
    <property type="entry name" value="TonB-dep_rcpt-like"/>
</dbReference>
<dbReference type="InterPro" id="IPR023997">
    <property type="entry name" value="TonB-dep_OMP_SusC/RagA_CS"/>
</dbReference>
<organism evidence="9 10">
    <name type="scientific">Compostibacter hankyongensis</name>
    <dbReference type="NCBI Taxonomy" id="1007089"/>
    <lineage>
        <taxon>Bacteria</taxon>
        <taxon>Pseudomonadati</taxon>
        <taxon>Bacteroidota</taxon>
        <taxon>Chitinophagia</taxon>
        <taxon>Chitinophagales</taxon>
        <taxon>Chitinophagaceae</taxon>
        <taxon>Compostibacter</taxon>
    </lineage>
</organism>
<proteinExistence type="inferred from homology"/>
<gene>
    <name evidence="9" type="ORF">GCM10023143_24740</name>
</gene>
<dbReference type="InterPro" id="IPR011662">
    <property type="entry name" value="Secretin/TonB_short_N"/>
</dbReference>
<keyword evidence="4 7" id="KW-0812">Transmembrane</keyword>
<keyword evidence="10" id="KW-1185">Reference proteome</keyword>
<dbReference type="SUPFAM" id="SSF56935">
    <property type="entry name" value="Porins"/>
    <property type="match status" value="1"/>
</dbReference>
<name>A0ABP8FZA1_9BACT</name>
<keyword evidence="5 7" id="KW-0472">Membrane</keyword>
<dbReference type="NCBIfam" id="TIGR04056">
    <property type="entry name" value="OMP_RagA_SusC"/>
    <property type="match status" value="1"/>
</dbReference>
<comment type="caution">
    <text evidence="9">The sequence shown here is derived from an EMBL/GenBank/DDBJ whole genome shotgun (WGS) entry which is preliminary data.</text>
</comment>
<keyword evidence="3 7" id="KW-1134">Transmembrane beta strand</keyword>
<evidence type="ECO:0000313" key="10">
    <source>
        <dbReference type="Proteomes" id="UP001501207"/>
    </source>
</evidence>
<dbReference type="InterPro" id="IPR008969">
    <property type="entry name" value="CarboxyPept-like_regulatory"/>
</dbReference>
<keyword evidence="9" id="KW-0675">Receptor</keyword>
<dbReference type="NCBIfam" id="TIGR04057">
    <property type="entry name" value="SusC_RagA_signa"/>
    <property type="match status" value="1"/>
</dbReference>
<dbReference type="SMART" id="SM00965">
    <property type="entry name" value="STN"/>
    <property type="match status" value="1"/>
</dbReference>
<evidence type="ECO:0000256" key="4">
    <source>
        <dbReference type="ARBA" id="ARBA00022692"/>
    </source>
</evidence>
<comment type="similarity">
    <text evidence="7">Belongs to the TonB-dependent receptor family.</text>
</comment>
<dbReference type="Pfam" id="PF07660">
    <property type="entry name" value="STN"/>
    <property type="match status" value="1"/>
</dbReference>
<keyword evidence="2 7" id="KW-0813">Transport</keyword>
<dbReference type="InterPro" id="IPR036942">
    <property type="entry name" value="Beta-barrel_TonB_sf"/>
</dbReference>
<dbReference type="InterPro" id="IPR037066">
    <property type="entry name" value="Plug_dom_sf"/>
</dbReference>
<evidence type="ECO:0000256" key="2">
    <source>
        <dbReference type="ARBA" id="ARBA00022448"/>
    </source>
</evidence>
<evidence type="ECO:0000256" key="3">
    <source>
        <dbReference type="ARBA" id="ARBA00022452"/>
    </source>
</evidence>
<accession>A0ABP8FZA1</accession>
<dbReference type="SUPFAM" id="SSF49464">
    <property type="entry name" value="Carboxypeptidase regulatory domain-like"/>
    <property type="match status" value="1"/>
</dbReference>
<dbReference type="Pfam" id="PF13715">
    <property type="entry name" value="CarbopepD_reg_2"/>
    <property type="match status" value="1"/>
</dbReference>
<evidence type="ECO:0000256" key="5">
    <source>
        <dbReference type="ARBA" id="ARBA00023136"/>
    </source>
</evidence>
<dbReference type="PROSITE" id="PS52016">
    <property type="entry name" value="TONB_DEPENDENT_REC_3"/>
    <property type="match status" value="1"/>
</dbReference>
<evidence type="ECO:0000259" key="8">
    <source>
        <dbReference type="SMART" id="SM00965"/>
    </source>
</evidence>
<keyword evidence="6 7" id="KW-0998">Cell outer membrane</keyword>
<evidence type="ECO:0000256" key="6">
    <source>
        <dbReference type="ARBA" id="ARBA00023237"/>
    </source>
</evidence>
<dbReference type="Gene3D" id="2.60.40.1120">
    <property type="entry name" value="Carboxypeptidase-like, regulatory domain"/>
    <property type="match status" value="1"/>
</dbReference>
<evidence type="ECO:0000313" key="9">
    <source>
        <dbReference type="EMBL" id="GAA4314078.1"/>
    </source>
</evidence>
<feature type="domain" description="Secretin/TonB short N-terminal" evidence="8">
    <location>
        <begin position="38"/>
        <end position="89"/>
    </location>
</feature>
<evidence type="ECO:0000256" key="1">
    <source>
        <dbReference type="ARBA" id="ARBA00004571"/>
    </source>
</evidence>